<reference evidence="1" key="1">
    <citation type="submission" date="2016-12" db="EMBL/GenBank/DDBJ databases">
        <authorList>
            <person name="Moulin L."/>
        </authorList>
    </citation>
    <scope>NUCLEOTIDE SEQUENCE [LARGE SCALE GENOMIC DNA]</scope>
    <source>
        <strain evidence="1">STM 7183</strain>
    </source>
</reference>
<evidence type="ECO:0000313" key="1">
    <source>
        <dbReference type="EMBL" id="SIT47902.1"/>
    </source>
</evidence>
<gene>
    <name evidence="1" type="ORF">BN2476_610015</name>
</gene>
<dbReference type="Proteomes" id="UP000195569">
    <property type="component" value="Unassembled WGS sequence"/>
</dbReference>
<evidence type="ECO:0000313" key="2">
    <source>
        <dbReference type="Proteomes" id="UP000195569"/>
    </source>
</evidence>
<dbReference type="AlphaFoldDB" id="A0A1N7SKQ2"/>
<keyword evidence="2" id="KW-1185">Reference proteome</keyword>
<accession>A0A1N7SKQ2</accession>
<protein>
    <submittedName>
        <fullName evidence="1">Uncharacterized protein</fullName>
    </submittedName>
</protein>
<name>A0A1N7SKQ2_9BURK</name>
<sequence length="109" mass="12115">MCISLSRRAGRIDLLVREKGVNGGGPVRTVRDGRYCSCRDSRHSELCSLKSDVNRCRVEHEGEAARRDEQFRLLIGGQRGTVAWPAQFGPCRVIRPDRPTDIDASGPHA</sequence>
<organism evidence="1 2">
    <name type="scientific">Paraburkholderia piptadeniae</name>
    <dbReference type="NCBI Taxonomy" id="1701573"/>
    <lineage>
        <taxon>Bacteria</taxon>
        <taxon>Pseudomonadati</taxon>
        <taxon>Pseudomonadota</taxon>
        <taxon>Betaproteobacteria</taxon>
        <taxon>Burkholderiales</taxon>
        <taxon>Burkholderiaceae</taxon>
        <taxon>Paraburkholderia</taxon>
    </lineage>
</organism>
<proteinExistence type="predicted"/>
<dbReference type="EMBL" id="CYGY02000061">
    <property type="protein sequence ID" value="SIT47902.1"/>
    <property type="molecule type" value="Genomic_DNA"/>
</dbReference>
<comment type="caution">
    <text evidence="1">The sequence shown here is derived from an EMBL/GenBank/DDBJ whole genome shotgun (WGS) entry which is preliminary data.</text>
</comment>